<feature type="transmembrane region" description="Helical" evidence="1">
    <location>
        <begin position="51"/>
        <end position="71"/>
    </location>
</feature>
<dbReference type="Proteomes" id="UP000629365">
    <property type="component" value="Unassembled WGS sequence"/>
</dbReference>
<reference evidence="3" key="1">
    <citation type="journal article" date="2019" name="Int. J. Syst. Evol. Microbiol.">
        <title>The Global Catalogue of Microorganisms (GCM) 10K type strain sequencing project: providing services to taxonomists for standard genome sequencing and annotation.</title>
        <authorList>
            <consortium name="The Broad Institute Genomics Platform"/>
            <consortium name="The Broad Institute Genome Sequencing Center for Infectious Disease"/>
            <person name="Wu L."/>
            <person name="Ma J."/>
        </authorList>
    </citation>
    <scope>NUCLEOTIDE SEQUENCE [LARGE SCALE GENOMIC DNA]</scope>
    <source>
        <strain evidence="3">CCM 7640</strain>
    </source>
</reference>
<dbReference type="RefSeq" id="WP_188436900.1">
    <property type="nucleotide sequence ID" value="NZ_BMCM01000004.1"/>
</dbReference>
<feature type="transmembrane region" description="Helical" evidence="1">
    <location>
        <begin position="231"/>
        <end position="258"/>
    </location>
</feature>
<dbReference type="Pfam" id="PF13803">
    <property type="entry name" value="DUF4184"/>
    <property type="match status" value="1"/>
</dbReference>
<keyword evidence="3" id="KW-1185">Reference proteome</keyword>
<accession>A0ABQ1RTI9</accession>
<name>A0ABQ1RTI9_9MICO</name>
<dbReference type="EMBL" id="BMCM01000004">
    <property type="protein sequence ID" value="GGD80986.1"/>
    <property type="molecule type" value="Genomic_DNA"/>
</dbReference>
<keyword evidence="1" id="KW-0472">Membrane</keyword>
<gene>
    <name evidence="2" type="ORF">GCM10007269_24730</name>
</gene>
<keyword evidence="1" id="KW-0812">Transmembrane</keyword>
<sequence length="269" mass="29655">MPFTPSHAVLALPFIRTPLVPAAIAIGAMTPDLPLFLRGFGVTYTFTHTYANVLWTMVLAFGLFLIWRVVLRPAASELSPSWLARRLPSEWDEPAADAATEAVGFGQRRSYIPLLIVSLLLGVVSHIVWDAFTHDGRVGLEVFPALGEQWGPLQGFKWLQHGSSVIGLIVIGIWAVLWLRRSAAHADAERMLPGWVRVVWWISLPVILVAAWVIGYLTHGPFTAEFTLQHLAYRVLPSACGIWAMLTLALCVVIAIVGGRRPTRVAPRS</sequence>
<feature type="transmembrane region" description="Helical" evidence="1">
    <location>
        <begin position="158"/>
        <end position="177"/>
    </location>
</feature>
<keyword evidence="1" id="KW-1133">Transmembrane helix</keyword>
<evidence type="ECO:0000313" key="3">
    <source>
        <dbReference type="Proteomes" id="UP000629365"/>
    </source>
</evidence>
<proteinExistence type="predicted"/>
<protein>
    <recommendedName>
        <fullName evidence="4">Cell wall anchor protein</fullName>
    </recommendedName>
</protein>
<feature type="transmembrane region" description="Helical" evidence="1">
    <location>
        <begin position="198"/>
        <end position="219"/>
    </location>
</feature>
<organism evidence="2 3">
    <name type="scientific">Microbacterium murale</name>
    <dbReference type="NCBI Taxonomy" id="1081040"/>
    <lineage>
        <taxon>Bacteria</taxon>
        <taxon>Bacillati</taxon>
        <taxon>Actinomycetota</taxon>
        <taxon>Actinomycetes</taxon>
        <taxon>Micrococcales</taxon>
        <taxon>Microbacteriaceae</taxon>
        <taxon>Microbacterium</taxon>
    </lineage>
</organism>
<feature type="transmembrane region" description="Helical" evidence="1">
    <location>
        <begin position="111"/>
        <end position="129"/>
    </location>
</feature>
<evidence type="ECO:0008006" key="4">
    <source>
        <dbReference type="Google" id="ProtNLM"/>
    </source>
</evidence>
<dbReference type="InterPro" id="IPR025238">
    <property type="entry name" value="DUF4184"/>
</dbReference>
<evidence type="ECO:0000313" key="2">
    <source>
        <dbReference type="EMBL" id="GGD80986.1"/>
    </source>
</evidence>
<evidence type="ECO:0000256" key="1">
    <source>
        <dbReference type="SAM" id="Phobius"/>
    </source>
</evidence>
<comment type="caution">
    <text evidence="2">The sequence shown here is derived from an EMBL/GenBank/DDBJ whole genome shotgun (WGS) entry which is preliminary data.</text>
</comment>